<organism evidence="4 5">
    <name type="scientific">Lihuaxuella thermophila</name>
    <dbReference type="NCBI Taxonomy" id="1173111"/>
    <lineage>
        <taxon>Bacteria</taxon>
        <taxon>Bacillati</taxon>
        <taxon>Bacillota</taxon>
        <taxon>Bacilli</taxon>
        <taxon>Bacillales</taxon>
        <taxon>Thermoactinomycetaceae</taxon>
        <taxon>Lihuaxuella</taxon>
    </lineage>
</organism>
<feature type="compositionally biased region" description="Low complexity" evidence="1">
    <location>
        <begin position="33"/>
        <end position="46"/>
    </location>
</feature>
<keyword evidence="2" id="KW-0732">Signal</keyword>
<dbReference type="InterPro" id="IPR032693">
    <property type="entry name" value="YtkA-like_dom"/>
</dbReference>
<evidence type="ECO:0000313" key="4">
    <source>
        <dbReference type="EMBL" id="SEN59328.1"/>
    </source>
</evidence>
<sequence length="251" mass="27970">MKLTIRFIPMICVLLAAAWLTACSQKTNEHQGHQNQQHQPTGQSQPLRIEFNTNPAPAEAGKPVTLTSTVKAGNESVNDATVEFEVWKKGQKEHQKFGAKRQQNGTYTASASFREAGEYVTIVHVTTPKTHQMASGAFTVGQASGHSHGDHGDHGNGVQLHIQFPSQARSGKPITVIGHVQRDGNPLTDAEVQFEYWKEGEQKHEWTDTAERNPGEYLTTIRFSEPGTYRVKLHVEKGEIHDHKEETYIVK</sequence>
<keyword evidence="5" id="KW-1185">Reference proteome</keyword>
<dbReference type="Pfam" id="PF13115">
    <property type="entry name" value="YtkA"/>
    <property type="match status" value="2"/>
</dbReference>
<dbReference type="OrthoDB" id="2679563at2"/>
<feature type="domain" description="YtkA-like" evidence="3">
    <location>
        <begin position="156"/>
        <end position="234"/>
    </location>
</feature>
<dbReference type="Proteomes" id="UP000199695">
    <property type="component" value="Unassembled WGS sequence"/>
</dbReference>
<dbReference type="STRING" id="1173111.SAMN05444955_11530"/>
<evidence type="ECO:0000259" key="3">
    <source>
        <dbReference type="Pfam" id="PF13115"/>
    </source>
</evidence>
<feature type="domain" description="YtkA-like" evidence="3">
    <location>
        <begin position="43"/>
        <end position="124"/>
    </location>
</feature>
<proteinExistence type="predicted"/>
<reference evidence="4 5" key="1">
    <citation type="submission" date="2016-10" db="EMBL/GenBank/DDBJ databases">
        <authorList>
            <person name="de Groot N.N."/>
        </authorList>
    </citation>
    <scope>NUCLEOTIDE SEQUENCE [LARGE SCALE GENOMIC DNA]</scope>
    <source>
        <strain evidence="4 5">DSM 46701</strain>
    </source>
</reference>
<gene>
    <name evidence="4" type="ORF">SAMN05444955_11530</name>
</gene>
<evidence type="ECO:0000256" key="1">
    <source>
        <dbReference type="SAM" id="MobiDB-lite"/>
    </source>
</evidence>
<dbReference type="AlphaFoldDB" id="A0A1H8HUH9"/>
<accession>A0A1H8HUH9</accession>
<feature type="chain" id="PRO_5039035169" evidence="2">
    <location>
        <begin position="23"/>
        <end position="251"/>
    </location>
</feature>
<feature type="signal peptide" evidence="2">
    <location>
        <begin position="1"/>
        <end position="22"/>
    </location>
</feature>
<evidence type="ECO:0000256" key="2">
    <source>
        <dbReference type="SAM" id="SignalP"/>
    </source>
</evidence>
<name>A0A1H8HUH9_9BACL</name>
<protein>
    <submittedName>
        <fullName evidence="4">YtkA-like</fullName>
    </submittedName>
</protein>
<feature type="region of interest" description="Disordered" evidence="1">
    <location>
        <begin position="30"/>
        <end position="61"/>
    </location>
</feature>
<evidence type="ECO:0000313" key="5">
    <source>
        <dbReference type="Proteomes" id="UP000199695"/>
    </source>
</evidence>
<dbReference type="PROSITE" id="PS51257">
    <property type="entry name" value="PROKAR_LIPOPROTEIN"/>
    <property type="match status" value="1"/>
</dbReference>
<dbReference type="EMBL" id="FOCQ01000015">
    <property type="protein sequence ID" value="SEN59328.1"/>
    <property type="molecule type" value="Genomic_DNA"/>
</dbReference>
<dbReference type="RefSeq" id="WP_089971337.1">
    <property type="nucleotide sequence ID" value="NZ_FOCQ01000015.1"/>
</dbReference>